<comment type="similarity">
    <text evidence="2">Belongs to the thiolase-like superfamily. FabH family.</text>
</comment>
<dbReference type="SUPFAM" id="SSF53901">
    <property type="entry name" value="Thiolase-like"/>
    <property type="match status" value="3"/>
</dbReference>
<gene>
    <name evidence="10" type="ORF">H5410_017357</name>
</gene>
<dbReference type="AlphaFoldDB" id="A0A9J5ZYX7"/>
<evidence type="ECO:0000313" key="10">
    <source>
        <dbReference type="EMBL" id="KAG5617533.1"/>
    </source>
</evidence>
<dbReference type="InterPro" id="IPR013747">
    <property type="entry name" value="ACP_syn_III_C"/>
</dbReference>
<sequence>MANTTIAAGPTFSLQHRHQVRRRVGVSTLRQQQGHTLFFTPAVPAIRRRFCPSIGIYQDRQSFSDGTFNSVMCSSSVEGADKVSTDQSRVSRLGNRGCKLIGCGSAVPSLNVSNDDLAKIVDTNDQWISVRTGIRNRKDSLTDLAAEAARKALEMAEVDPNDVDLILLCSSTPEDLFGSAPQIQRALGCKSNPLSFDITAACSGFMLGLVSAACYIRGGGFKNVLVIGADALSRYVDWTDRGTCILFGDAAGGGFKNVLVIGADALSRYVDWTDRGTCILFGDAAGAVVVQACDIGEDGLFGFDLHSDGEGQRHLNASIKDNETDKAFGTNGSAFGFPPTGSSYSCIQMNGKEVFRFAVRAVPQSIEAALENEANQRILDAVATRLEVPSEHVISNLANYGNTSAASIPLALDEAVRWESAGRLTFRFGSETSIGIMFMI</sequence>
<feature type="domain" description="Beta-ketoacyl-[acyl-carrier-protein] synthase III N-terminal" evidence="9">
    <location>
        <begin position="196"/>
        <end position="253"/>
    </location>
</feature>
<dbReference type="InterPro" id="IPR016039">
    <property type="entry name" value="Thiolase-like"/>
</dbReference>
<dbReference type="GO" id="GO:0004315">
    <property type="term" value="F:3-oxoacyl-[acyl-carrier-protein] synthase activity"/>
    <property type="evidence" value="ECO:0007669"/>
    <property type="project" value="InterPro"/>
</dbReference>
<dbReference type="OrthoDB" id="428487at2759"/>
<evidence type="ECO:0000256" key="4">
    <source>
        <dbReference type="ARBA" id="ARBA00022679"/>
    </source>
</evidence>
<keyword evidence="7" id="KW-0275">Fatty acid biosynthesis</keyword>
<evidence type="ECO:0000256" key="3">
    <source>
        <dbReference type="ARBA" id="ARBA00022516"/>
    </source>
</evidence>
<dbReference type="Proteomes" id="UP000824120">
    <property type="component" value="Chromosome 3"/>
</dbReference>
<evidence type="ECO:0000256" key="5">
    <source>
        <dbReference type="ARBA" id="ARBA00022832"/>
    </source>
</evidence>
<organism evidence="10 11">
    <name type="scientific">Solanum commersonii</name>
    <name type="common">Commerson's wild potato</name>
    <name type="synonym">Commerson's nightshade</name>
    <dbReference type="NCBI Taxonomy" id="4109"/>
    <lineage>
        <taxon>Eukaryota</taxon>
        <taxon>Viridiplantae</taxon>
        <taxon>Streptophyta</taxon>
        <taxon>Embryophyta</taxon>
        <taxon>Tracheophyta</taxon>
        <taxon>Spermatophyta</taxon>
        <taxon>Magnoliopsida</taxon>
        <taxon>eudicotyledons</taxon>
        <taxon>Gunneridae</taxon>
        <taxon>Pentapetalae</taxon>
        <taxon>asterids</taxon>
        <taxon>lamiids</taxon>
        <taxon>Solanales</taxon>
        <taxon>Solanaceae</taxon>
        <taxon>Solanoideae</taxon>
        <taxon>Solaneae</taxon>
        <taxon>Solanum</taxon>
    </lineage>
</organism>
<keyword evidence="6" id="KW-0443">Lipid metabolism</keyword>
<dbReference type="GO" id="GO:0009507">
    <property type="term" value="C:chloroplast"/>
    <property type="evidence" value="ECO:0007669"/>
    <property type="project" value="TreeGrafter"/>
</dbReference>
<dbReference type="Pfam" id="PF08541">
    <property type="entry name" value="ACP_syn_III_C"/>
    <property type="match status" value="1"/>
</dbReference>
<keyword evidence="5" id="KW-0276">Fatty acid metabolism</keyword>
<dbReference type="InterPro" id="IPR013751">
    <property type="entry name" value="ACP_syn_III_N"/>
</dbReference>
<proteinExistence type="inferred from homology"/>
<dbReference type="Pfam" id="PF08545">
    <property type="entry name" value="ACP_syn_III"/>
    <property type="match status" value="1"/>
</dbReference>
<dbReference type="CDD" id="cd00830">
    <property type="entry name" value="KAS_III"/>
    <property type="match status" value="1"/>
</dbReference>
<evidence type="ECO:0000256" key="2">
    <source>
        <dbReference type="ARBA" id="ARBA00008642"/>
    </source>
</evidence>
<evidence type="ECO:0000256" key="6">
    <source>
        <dbReference type="ARBA" id="ARBA00023098"/>
    </source>
</evidence>
<dbReference type="EMBL" id="JACXVP010000003">
    <property type="protein sequence ID" value="KAG5617533.1"/>
    <property type="molecule type" value="Genomic_DNA"/>
</dbReference>
<comment type="caution">
    <text evidence="10">The sequence shown here is derived from an EMBL/GenBank/DDBJ whole genome shotgun (WGS) entry which is preliminary data.</text>
</comment>
<evidence type="ECO:0000256" key="1">
    <source>
        <dbReference type="ARBA" id="ARBA00005194"/>
    </source>
</evidence>
<keyword evidence="4" id="KW-0808">Transferase</keyword>
<evidence type="ECO:0000259" key="8">
    <source>
        <dbReference type="Pfam" id="PF08541"/>
    </source>
</evidence>
<dbReference type="PANTHER" id="PTHR43091">
    <property type="entry name" value="3-OXOACYL-[ACYL-CARRIER-PROTEIN] SYNTHASE"/>
    <property type="match status" value="1"/>
</dbReference>
<protein>
    <submittedName>
        <fullName evidence="10">Uncharacterized protein</fullName>
    </submittedName>
</protein>
<dbReference type="GO" id="GO:0006633">
    <property type="term" value="P:fatty acid biosynthetic process"/>
    <property type="evidence" value="ECO:0007669"/>
    <property type="project" value="UniProtKB-KW"/>
</dbReference>
<evidence type="ECO:0000256" key="7">
    <source>
        <dbReference type="ARBA" id="ARBA00023160"/>
    </source>
</evidence>
<evidence type="ECO:0000313" key="11">
    <source>
        <dbReference type="Proteomes" id="UP000824120"/>
    </source>
</evidence>
<keyword evidence="11" id="KW-1185">Reference proteome</keyword>
<comment type="pathway">
    <text evidence="1">Lipid metabolism; fatty acid biosynthesis.</text>
</comment>
<name>A0A9J5ZYX7_SOLCO</name>
<keyword evidence="3" id="KW-0444">Lipid biosynthesis</keyword>
<evidence type="ECO:0000259" key="9">
    <source>
        <dbReference type="Pfam" id="PF08545"/>
    </source>
</evidence>
<dbReference type="Gene3D" id="3.40.47.10">
    <property type="match status" value="2"/>
</dbReference>
<dbReference type="PANTHER" id="PTHR43091:SF1">
    <property type="entry name" value="BETA-KETOACYL-[ACYL-CARRIER-PROTEIN] SYNTHASE III, CHLOROPLASTIC"/>
    <property type="match status" value="1"/>
</dbReference>
<reference evidence="10 11" key="1">
    <citation type="submission" date="2020-09" db="EMBL/GenBank/DDBJ databases">
        <title>De no assembly of potato wild relative species, Solanum commersonii.</title>
        <authorList>
            <person name="Cho K."/>
        </authorList>
    </citation>
    <scope>NUCLEOTIDE SEQUENCE [LARGE SCALE GENOMIC DNA]</scope>
    <source>
        <strain evidence="10">LZ3.2</strain>
        <tissue evidence="10">Leaf</tissue>
    </source>
</reference>
<feature type="domain" description="Beta-ketoacyl-[acyl-carrier-protein] synthase III C-terminal" evidence="8">
    <location>
        <begin position="363"/>
        <end position="417"/>
    </location>
</feature>
<accession>A0A9J5ZYX7</accession>